<feature type="region of interest" description="Disordered" evidence="1">
    <location>
        <begin position="410"/>
        <end position="585"/>
    </location>
</feature>
<feature type="compositionally biased region" description="Acidic residues" evidence="1">
    <location>
        <begin position="538"/>
        <end position="550"/>
    </location>
</feature>
<proteinExistence type="predicted"/>
<name>A0ABQ5F1I5_9ASTR</name>
<feature type="compositionally biased region" description="Basic and acidic residues" evidence="1">
    <location>
        <begin position="514"/>
        <end position="526"/>
    </location>
</feature>
<comment type="caution">
    <text evidence="2">The sequence shown here is derived from an EMBL/GenBank/DDBJ whole genome shotgun (WGS) entry which is preliminary data.</text>
</comment>
<evidence type="ECO:0000256" key="1">
    <source>
        <dbReference type="SAM" id="MobiDB-lite"/>
    </source>
</evidence>
<evidence type="ECO:0000313" key="2">
    <source>
        <dbReference type="EMBL" id="GJT56562.1"/>
    </source>
</evidence>
<protein>
    <submittedName>
        <fullName evidence="2">Uncharacterized protein</fullName>
    </submittedName>
</protein>
<accession>A0ABQ5F1I5</accession>
<evidence type="ECO:0000313" key="3">
    <source>
        <dbReference type="Proteomes" id="UP001151760"/>
    </source>
</evidence>
<keyword evidence="3" id="KW-1185">Reference proteome</keyword>
<gene>
    <name evidence="2" type="ORF">Tco_0991616</name>
</gene>
<reference evidence="2" key="2">
    <citation type="submission" date="2022-01" db="EMBL/GenBank/DDBJ databases">
        <authorList>
            <person name="Yamashiro T."/>
            <person name="Shiraishi A."/>
            <person name="Satake H."/>
            <person name="Nakayama K."/>
        </authorList>
    </citation>
    <scope>NUCLEOTIDE SEQUENCE</scope>
</reference>
<feature type="compositionally biased region" description="Basic and acidic residues" evidence="1">
    <location>
        <begin position="551"/>
        <end position="568"/>
    </location>
</feature>
<feature type="region of interest" description="Disordered" evidence="1">
    <location>
        <begin position="769"/>
        <end position="834"/>
    </location>
</feature>
<dbReference type="EMBL" id="BQNB010016855">
    <property type="protein sequence ID" value="GJT56562.1"/>
    <property type="molecule type" value="Genomic_DNA"/>
</dbReference>
<sequence>MARQCLKPKMKRDATWFRDKVLLVEAQEKGKVLNKEELEFLAEPGIAEGPVIQSVITHNATYQADDLDAYDSDCDEISTAKAVLMANLSSYGSDVLSEVPYSDNTQKDMLNQCVQEMPYSEQTHLVNYPENEITSDINIIPYSQYLLETQNAAVQDTNSSAQQDAMILSVFEKLSNQVTNCNKVNEDNLIANETLSAELERYKERHIDIRYHFIKKQVENGVVELYYVRTQYKLADIFTNTLCRERIKFLINKLGMRSFSPETLKELADEAEEDILNICLRIPGQEFDEPPTKEEALSFIRELGHSGEIKYIKYVIVDHLHQPWRTFASIINKCLCGKDLAYQIDNKDSKKHDKILLRTMRFISRHEDAQIYGAILPKAMTNQAMLDSVAYKTYYAIALGAEPLKLKKLKTKSDSAISSKETPSKKKHTKAKKDVTSKKNPASKPKPTKKKAPVEADKGNGDGTNFESGVPDEQQHKTSGADEGTDSDDDERNEDNSDEVTKDDDEDDVESDANDDKQASDSKKTESDEDANLNLNLNDDEEEEKEEDDDVNVRSKVTEHEEVGKGDAEMTNTTHEGSKQSSSISSDFASKFVNLDNVPPVIDEVASMMNVKTPHEESSTQTPPLLTVPVTAISEISTVAAMTVPSIVQAFSSILQMTTPTPVPTTEPTTSLNLDLLDFASLFGFDQRVSALEQDLSQVNQVDYSTEILAQIPAIKDEHLMKEIIKDEVKSKLPQILPKEISDFATPVIQSTINKSFENAMKIKTKIKDHSAGSEQGLKKMKTKQWIAEPSSGKSAQAEKPVFKTADTEMPQDQGDDMRNTDDQPNVEEASKHD</sequence>
<reference evidence="2" key="1">
    <citation type="journal article" date="2022" name="Int. J. Mol. Sci.">
        <title>Draft Genome of Tanacetum Coccineum: Genomic Comparison of Closely Related Tanacetum-Family Plants.</title>
        <authorList>
            <person name="Yamashiro T."/>
            <person name="Shiraishi A."/>
            <person name="Nakayama K."/>
            <person name="Satake H."/>
        </authorList>
    </citation>
    <scope>NUCLEOTIDE SEQUENCE</scope>
</reference>
<feature type="compositionally biased region" description="Acidic residues" evidence="1">
    <location>
        <begin position="483"/>
        <end position="513"/>
    </location>
</feature>
<organism evidence="2 3">
    <name type="scientific">Tanacetum coccineum</name>
    <dbReference type="NCBI Taxonomy" id="301880"/>
    <lineage>
        <taxon>Eukaryota</taxon>
        <taxon>Viridiplantae</taxon>
        <taxon>Streptophyta</taxon>
        <taxon>Embryophyta</taxon>
        <taxon>Tracheophyta</taxon>
        <taxon>Spermatophyta</taxon>
        <taxon>Magnoliopsida</taxon>
        <taxon>eudicotyledons</taxon>
        <taxon>Gunneridae</taxon>
        <taxon>Pentapetalae</taxon>
        <taxon>asterids</taxon>
        <taxon>campanulids</taxon>
        <taxon>Asterales</taxon>
        <taxon>Asteraceae</taxon>
        <taxon>Asteroideae</taxon>
        <taxon>Anthemideae</taxon>
        <taxon>Anthemidinae</taxon>
        <taxon>Tanacetum</taxon>
    </lineage>
</organism>
<dbReference type="Proteomes" id="UP001151760">
    <property type="component" value="Unassembled WGS sequence"/>
</dbReference>